<dbReference type="GO" id="GO:0008171">
    <property type="term" value="F:O-methyltransferase activity"/>
    <property type="evidence" value="ECO:0007669"/>
    <property type="project" value="InterPro"/>
</dbReference>
<sequence length="338" mass="36822">MNLPDVNVPPHAFYDMFNELTRPKLLAVGIELGVFDHLREPETAEAAAAAMNTHRENTRHLLDGLTACGLLIKEEGSYRNTPQAQIALIRGEPTYMGEMFLLIMQVAQAPLDRLTELLTDGPPPPEDWLTASEDLWVRYTYGIANFQRAGLARQAAEIVSALPEFPTFGKMLDLGAGPGFVAMAVVDAHPSMTGVVFDQPAVSRIAQNFIDEYGMADRVSVIGGDYRQDTLGDGYDLIWVSATLNYAGPLDKMVRKIHDALNPGGVFVSLSDSVTDEGTQPAAYIFNALPSAFMGEDMRIPQGAIAESMRRAGFASIDSRTIDTHMVAMDLDIARKSG</sequence>
<evidence type="ECO:0000256" key="2">
    <source>
        <dbReference type="ARBA" id="ARBA00022679"/>
    </source>
</evidence>
<dbReference type="Pfam" id="PF08100">
    <property type="entry name" value="Dimerisation"/>
    <property type="match status" value="1"/>
</dbReference>
<feature type="domain" description="O-methyltransferase dimerisation" evidence="5">
    <location>
        <begin position="16"/>
        <end position="87"/>
    </location>
</feature>
<protein>
    <submittedName>
        <fullName evidence="6">Dimerisation domain-containing protein</fullName>
    </submittedName>
</protein>
<evidence type="ECO:0000256" key="3">
    <source>
        <dbReference type="ARBA" id="ARBA00022691"/>
    </source>
</evidence>
<dbReference type="Gene3D" id="1.10.10.10">
    <property type="entry name" value="Winged helix-like DNA-binding domain superfamily/Winged helix DNA-binding domain"/>
    <property type="match status" value="1"/>
</dbReference>
<evidence type="ECO:0000256" key="1">
    <source>
        <dbReference type="ARBA" id="ARBA00022603"/>
    </source>
</evidence>
<dbReference type="GO" id="GO:0032259">
    <property type="term" value="P:methylation"/>
    <property type="evidence" value="ECO:0007669"/>
    <property type="project" value="UniProtKB-KW"/>
</dbReference>
<dbReference type="InterPro" id="IPR036390">
    <property type="entry name" value="WH_DNA-bd_sf"/>
</dbReference>
<evidence type="ECO:0000259" key="5">
    <source>
        <dbReference type="Pfam" id="PF08100"/>
    </source>
</evidence>
<dbReference type="Pfam" id="PF00891">
    <property type="entry name" value="Methyltransf_2"/>
    <property type="match status" value="1"/>
</dbReference>
<dbReference type="CDD" id="cd02440">
    <property type="entry name" value="AdoMet_MTases"/>
    <property type="match status" value="1"/>
</dbReference>
<evidence type="ECO:0000259" key="4">
    <source>
        <dbReference type="Pfam" id="PF00891"/>
    </source>
</evidence>
<dbReference type="PROSITE" id="PS51683">
    <property type="entry name" value="SAM_OMT_II"/>
    <property type="match status" value="1"/>
</dbReference>
<accession>A0A450SZK6</accession>
<dbReference type="EMBL" id="CAADFD010000049">
    <property type="protein sequence ID" value="VFJ59633.1"/>
    <property type="molecule type" value="Genomic_DNA"/>
</dbReference>
<reference evidence="6" key="1">
    <citation type="submission" date="2019-02" db="EMBL/GenBank/DDBJ databases">
        <authorList>
            <person name="Gruber-Vodicka R. H."/>
            <person name="Seah K. B. B."/>
        </authorList>
    </citation>
    <scope>NUCLEOTIDE SEQUENCE</scope>
    <source>
        <strain evidence="6">BECK_BZ106</strain>
    </source>
</reference>
<dbReference type="InterPro" id="IPR012967">
    <property type="entry name" value="COMT_dimerisation"/>
</dbReference>
<dbReference type="SUPFAM" id="SSF53335">
    <property type="entry name" value="S-adenosyl-L-methionine-dependent methyltransferases"/>
    <property type="match status" value="1"/>
</dbReference>
<dbReference type="GO" id="GO:0046983">
    <property type="term" value="F:protein dimerization activity"/>
    <property type="evidence" value="ECO:0007669"/>
    <property type="project" value="InterPro"/>
</dbReference>
<dbReference type="Gene3D" id="3.40.50.150">
    <property type="entry name" value="Vaccinia Virus protein VP39"/>
    <property type="match status" value="1"/>
</dbReference>
<dbReference type="InterPro" id="IPR036388">
    <property type="entry name" value="WH-like_DNA-bd_sf"/>
</dbReference>
<dbReference type="InterPro" id="IPR016461">
    <property type="entry name" value="COMT-like"/>
</dbReference>
<dbReference type="InterPro" id="IPR029063">
    <property type="entry name" value="SAM-dependent_MTases_sf"/>
</dbReference>
<keyword evidence="3" id="KW-0949">S-adenosyl-L-methionine</keyword>
<keyword evidence="1" id="KW-0489">Methyltransferase</keyword>
<name>A0A450SZK6_9GAMM</name>
<keyword evidence="2" id="KW-0808">Transferase</keyword>
<feature type="domain" description="O-methyltransferase C-terminal" evidence="4">
    <location>
        <begin position="161"/>
        <end position="279"/>
    </location>
</feature>
<organism evidence="6">
    <name type="scientific">Candidatus Kentrum sp. FW</name>
    <dbReference type="NCBI Taxonomy" id="2126338"/>
    <lineage>
        <taxon>Bacteria</taxon>
        <taxon>Pseudomonadati</taxon>
        <taxon>Pseudomonadota</taxon>
        <taxon>Gammaproteobacteria</taxon>
        <taxon>Candidatus Kentrum</taxon>
    </lineage>
</organism>
<dbReference type="SUPFAM" id="SSF46785">
    <property type="entry name" value="Winged helix' DNA-binding domain"/>
    <property type="match status" value="1"/>
</dbReference>
<dbReference type="AlphaFoldDB" id="A0A450SZK6"/>
<gene>
    <name evidence="6" type="ORF">BECKFW1821B_GA0114236_10496</name>
</gene>
<dbReference type="InterPro" id="IPR001077">
    <property type="entry name" value="COMT_C"/>
</dbReference>
<proteinExistence type="predicted"/>
<evidence type="ECO:0000313" key="6">
    <source>
        <dbReference type="EMBL" id="VFJ59633.1"/>
    </source>
</evidence>